<dbReference type="GO" id="GO:0009252">
    <property type="term" value="P:peptidoglycan biosynthetic process"/>
    <property type="evidence" value="ECO:0007669"/>
    <property type="project" value="UniProtKB-UniPathway"/>
</dbReference>
<dbReference type="UniPathway" id="UPA00219"/>
<feature type="active site" description="Proton donor/acceptor" evidence="7">
    <location>
        <position position="173"/>
    </location>
</feature>
<dbReference type="PANTHER" id="PTHR36699:SF1">
    <property type="entry name" value="L,D-TRANSPEPTIDASE YAFK-RELATED"/>
    <property type="match status" value="1"/>
</dbReference>
<comment type="similarity">
    <text evidence="2">Belongs to the YkuD family.</text>
</comment>
<evidence type="ECO:0000256" key="4">
    <source>
        <dbReference type="ARBA" id="ARBA00022960"/>
    </source>
</evidence>
<name>A0A844H5R5_9RHOB</name>
<dbReference type="PANTHER" id="PTHR36699">
    <property type="entry name" value="LD-TRANSPEPTIDASE"/>
    <property type="match status" value="1"/>
</dbReference>
<organism evidence="10 11">
    <name type="scientific">Paracoccus limosus</name>
    <dbReference type="NCBI Taxonomy" id="913252"/>
    <lineage>
        <taxon>Bacteria</taxon>
        <taxon>Pseudomonadati</taxon>
        <taxon>Pseudomonadota</taxon>
        <taxon>Alphaproteobacteria</taxon>
        <taxon>Rhodobacterales</taxon>
        <taxon>Paracoccaceae</taxon>
        <taxon>Paracoccus</taxon>
    </lineage>
</organism>
<evidence type="ECO:0000256" key="3">
    <source>
        <dbReference type="ARBA" id="ARBA00022679"/>
    </source>
</evidence>
<dbReference type="Proteomes" id="UP000442533">
    <property type="component" value="Unassembled WGS sequence"/>
</dbReference>
<evidence type="ECO:0000256" key="1">
    <source>
        <dbReference type="ARBA" id="ARBA00004752"/>
    </source>
</evidence>
<comment type="pathway">
    <text evidence="1 7">Cell wall biogenesis; peptidoglycan biosynthesis.</text>
</comment>
<keyword evidence="11" id="KW-1185">Reference proteome</keyword>
<dbReference type="SUPFAM" id="SSF141523">
    <property type="entry name" value="L,D-transpeptidase catalytic domain-like"/>
    <property type="match status" value="1"/>
</dbReference>
<evidence type="ECO:0000256" key="7">
    <source>
        <dbReference type="PROSITE-ProRule" id="PRU01373"/>
    </source>
</evidence>
<dbReference type="GO" id="GO:0016740">
    <property type="term" value="F:transferase activity"/>
    <property type="evidence" value="ECO:0007669"/>
    <property type="project" value="UniProtKB-KW"/>
</dbReference>
<sequence>MRRWAGLFSALCIMALLWGLWLIWAPARPPQRQPLPPTAGWHWPELRLPDFGWPRQPPGPAPDPGAGRAPLPRPETRLVSPIQRILIEKGARRMTVWQSDGPPRHFHIALGFAPSGDKGRQGDGRTPEGKFRIDRLNRQSSFHLSLGLDYPQKRHREAARKAGVDPGGDIMIHGQPPQVPEGFRAKGDWTAGCIALSNAEIEEVFAQARIGTPVEIRP</sequence>
<gene>
    <name evidence="10" type="ORF">GL279_08105</name>
</gene>
<evidence type="ECO:0000313" key="11">
    <source>
        <dbReference type="Proteomes" id="UP000442533"/>
    </source>
</evidence>
<dbReference type="PROSITE" id="PS52029">
    <property type="entry name" value="LD_TPASE"/>
    <property type="match status" value="1"/>
</dbReference>
<keyword evidence="6 7" id="KW-0961">Cell wall biogenesis/degradation</keyword>
<reference evidence="10 11" key="1">
    <citation type="submission" date="2019-11" db="EMBL/GenBank/DDBJ databases">
        <authorList>
            <person name="Dong K."/>
        </authorList>
    </citation>
    <scope>NUCLEOTIDE SEQUENCE [LARGE SCALE GENOMIC DNA]</scope>
    <source>
        <strain evidence="10 11">JCM 17370</strain>
    </source>
</reference>
<keyword evidence="4 7" id="KW-0133">Cell shape</keyword>
<comment type="caution">
    <text evidence="10">The sequence shown here is derived from an EMBL/GenBank/DDBJ whole genome shotgun (WGS) entry which is preliminary data.</text>
</comment>
<evidence type="ECO:0000313" key="10">
    <source>
        <dbReference type="EMBL" id="MTH34561.1"/>
    </source>
</evidence>
<dbReference type="EMBL" id="WMIF01000008">
    <property type="protein sequence ID" value="MTH34561.1"/>
    <property type="molecule type" value="Genomic_DNA"/>
</dbReference>
<dbReference type="InterPro" id="IPR005490">
    <property type="entry name" value="LD_TPept_cat_dom"/>
</dbReference>
<keyword evidence="3" id="KW-0808">Transferase</keyword>
<proteinExistence type="inferred from homology"/>
<evidence type="ECO:0000256" key="2">
    <source>
        <dbReference type="ARBA" id="ARBA00005992"/>
    </source>
</evidence>
<dbReference type="OrthoDB" id="9809748at2"/>
<protein>
    <submittedName>
        <fullName evidence="10">L,D-transpeptidase family protein</fullName>
    </submittedName>
</protein>
<accession>A0A844H5R5</accession>
<evidence type="ECO:0000256" key="8">
    <source>
        <dbReference type="SAM" id="MobiDB-lite"/>
    </source>
</evidence>
<dbReference type="RefSeq" id="WP_155064114.1">
    <property type="nucleotide sequence ID" value="NZ_WMIF01000008.1"/>
</dbReference>
<dbReference type="AlphaFoldDB" id="A0A844H5R5"/>
<dbReference type="InterPro" id="IPR038063">
    <property type="entry name" value="Transpep_catalytic_dom"/>
</dbReference>
<dbReference type="Gene3D" id="2.40.440.10">
    <property type="entry name" value="L,D-transpeptidase catalytic domain-like"/>
    <property type="match status" value="1"/>
</dbReference>
<dbReference type="GO" id="GO:0008360">
    <property type="term" value="P:regulation of cell shape"/>
    <property type="evidence" value="ECO:0007669"/>
    <property type="project" value="UniProtKB-UniRule"/>
</dbReference>
<dbReference type="CDD" id="cd16913">
    <property type="entry name" value="YkuD_like"/>
    <property type="match status" value="1"/>
</dbReference>
<feature type="domain" description="L,D-TPase catalytic" evidence="9">
    <location>
        <begin position="83"/>
        <end position="217"/>
    </location>
</feature>
<dbReference type="GO" id="GO:0071555">
    <property type="term" value="P:cell wall organization"/>
    <property type="evidence" value="ECO:0007669"/>
    <property type="project" value="UniProtKB-UniRule"/>
</dbReference>
<dbReference type="GO" id="GO:0004180">
    <property type="term" value="F:carboxypeptidase activity"/>
    <property type="evidence" value="ECO:0007669"/>
    <property type="project" value="UniProtKB-ARBA"/>
</dbReference>
<evidence type="ECO:0000256" key="6">
    <source>
        <dbReference type="ARBA" id="ARBA00023316"/>
    </source>
</evidence>
<feature type="region of interest" description="Disordered" evidence="8">
    <location>
        <begin position="52"/>
        <end position="75"/>
    </location>
</feature>
<evidence type="ECO:0000256" key="5">
    <source>
        <dbReference type="ARBA" id="ARBA00022984"/>
    </source>
</evidence>
<dbReference type="Pfam" id="PF03734">
    <property type="entry name" value="YkuD"/>
    <property type="match status" value="1"/>
</dbReference>
<keyword evidence="5 7" id="KW-0573">Peptidoglycan synthesis</keyword>
<evidence type="ECO:0000259" key="9">
    <source>
        <dbReference type="PROSITE" id="PS52029"/>
    </source>
</evidence>
<feature type="active site" description="Nucleophile" evidence="7">
    <location>
        <position position="193"/>
    </location>
</feature>